<evidence type="ECO:0000313" key="2">
    <source>
        <dbReference type="EMBL" id="KIM58399.1"/>
    </source>
</evidence>
<dbReference type="Proteomes" id="UP000053989">
    <property type="component" value="Unassembled WGS sequence"/>
</dbReference>
<evidence type="ECO:0000313" key="3">
    <source>
        <dbReference type="Proteomes" id="UP000053989"/>
    </source>
</evidence>
<dbReference type="HOGENOM" id="CLU_190153_0_0_1"/>
<keyword evidence="3" id="KW-1185">Reference proteome</keyword>
<evidence type="ECO:0000256" key="1">
    <source>
        <dbReference type="SAM" id="MobiDB-lite"/>
    </source>
</evidence>
<name>A0A0C3DQD3_9AGAM</name>
<proteinExistence type="predicted"/>
<dbReference type="AlphaFoldDB" id="A0A0C3DQD3"/>
<feature type="compositionally biased region" description="Basic and acidic residues" evidence="1">
    <location>
        <begin position="17"/>
        <end position="41"/>
    </location>
</feature>
<reference evidence="2 3" key="1">
    <citation type="submission" date="2014-04" db="EMBL/GenBank/DDBJ databases">
        <authorList>
            <consortium name="DOE Joint Genome Institute"/>
            <person name="Kuo A."/>
            <person name="Kohler A."/>
            <person name="Nagy L.G."/>
            <person name="Floudas D."/>
            <person name="Copeland A."/>
            <person name="Barry K.W."/>
            <person name="Cichocki N."/>
            <person name="Veneault-Fourrey C."/>
            <person name="LaButti K."/>
            <person name="Lindquist E.A."/>
            <person name="Lipzen A."/>
            <person name="Lundell T."/>
            <person name="Morin E."/>
            <person name="Murat C."/>
            <person name="Sun H."/>
            <person name="Tunlid A."/>
            <person name="Henrissat B."/>
            <person name="Grigoriev I.V."/>
            <person name="Hibbett D.S."/>
            <person name="Martin F."/>
            <person name="Nordberg H.P."/>
            <person name="Cantor M.N."/>
            <person name="Hua S.X."/>
        </authorList>
    </citation>
    <scope>NUCLEOTIDE SEQUENCE [LARGE SCALE GENOMIC DNA]</scope>
    <source>
        <strain evidence="2 3">Foug A</strain>
    </source>
</reference>
<organism evidence="2 3">
    <name type="scientific">Scleroderma citrinum Foug A</name>
    <dbReference type="NCBI Taxonomy" id="1036808"/>
    <lineage>
        <taxon>Eukaryota</taxon>
        <taxon>Fungi</taxon>
        <taxon>Dikarya</taxon>
        <taxon>Basidiomycota</taxon>
        <taxon>Agaricomycotina</taxon>
        <taxon>Agaricomycetes</taxon>
        <taxon>Agaricomycetidae</taxon>
        <taxon>Boletales</taxon>
        <taxon>Sclerodermatineae</taxon>
        <taxon>Sclerodermataceae</taxon>
        <taxon>Scleroderma</taxon>
    </lineage>
</organism>
<dbReference type="InParanoid" id="A0A0C3DQD3"/>
<feature type="region of interest" description="Disordered" evidence="1">
    <location>
        <begin position="55"/>
        <end position="88"/>
    </location>
</feature>
<protein>
    <submittedName>
        <fullName evidence="2">Uncharacterized protein</fullName>
    </submittedName>
</protein>
<dbReference type="EMBL" id="KN822086">
    <property type="protein sequence ID" value="KIM58399.1"/>
    <property type="molecule type" value="Genomic_DNA"/>
</dbReference>
<sequence length="88" mass="9851">MAKGLGFGLGKPKKSSKVKDESRFRESEPEQTECKVERTGEMSETRVFAGRAWNDRESNDFRDGAGGPEFWDATGDRKQSCQSWSGVD</sequence>
<feature type="region of interest" description="Disordered" evidence="1">
    <location>
        <begin position="1"/>
        <end position="41"/>
    </location>
</feature>
<accession>A0A0C3DQD3</accession>
<gene>
    <name evidence="2" type="ORF">SCLCIDRAFT_28058</name>
</gene>
<reference evidence="3" key="2">
    <citation type="submission" date="2015-01" db="EMBL/GenBank/DDBJ databases">
        <title>Evolutionary Origins and Diversification of the Mycorrhizal Mutualists.</title>
        <authorList>
            <consortium name="DOE Joint Genome Institute"/>
            <consortium name="Mycorrhizal Genomics Consortium"/>
            <person name="Kohler A."/>
            <person name="Kuo A."/>
            <person name="Nagy L.G."/>
            <person name="Floudas D."/>
            <person name="Copeland A."/>
            <person name="Barry K.W."/>
            <person name="Cichocki N."/>
            <person name="Veneault-Fourrey C."/>
            <person name="LaButti K."/>
            <person name="Lindquist E.A."/>
            <person name="Lipzen A."/>
            <person name="Lundell T."/>
            <person name="Morin E."/>
            <person name="Murat C."/>
            <person name="Riley R."/>
            <person name="Ohm R."/>
            <person name="Sun H."/>
            <person name="Tunlid A."/>
            <person name="Henrissat B."/>
            <person name="Grigoriev I.V."/>
            <person name="Hibbett D.S."/>
            <person name="Martin F."/>
        </authorList>
    </citation>
    <scope>NUCLEOTIDE SEQUENCE [LARGE SCALE GENOMIC DNA]</scope>
    <source>
        <strain evidence="3">Foug A</strain>
    </source>
</reference>